<dbReference type="EMBL" id="BK015087">
    <property type="protein sequence ID" value="DAD90477.1"/>
    <property type="molecule type" value="Genomic_DNA"/>
</dbReference>
<protein>
    <submittedName>
        <fullName evidence="1">AAA domain protein</fullName>
    </submittedName>
</protein>
<proteinExistence type="predicted"/>
<name>A0A8S5N6S5_9CAUD</name>
<sequence length="39" mass="4259">MSVATPGSGKEFIASLMRGFFTSASRSTHINRRVFQGEP</sequence>
<reference evidence="1" key="1">
    <citation type="journal article" date="2021" name="Proc. Natl. Acad. Sci. U.S.A.">
        <title>A Catalog of Tens of Thousands of Viruses from Human Metagenomes Reveals Hidden Associations with Chronic Diseases.</title>
        <authorList>
            <person name="Tisza M.J."/>
            <person name="Buck C.B."/>
        </authorList>
    </citation>
    <scope>NUCLEOTIDE SEQUENCE</scope>
    <source>
        <strain evidence="1">CtixZ6</strain>
    </source>
</reference>
<evidence type="ECO:0000313" key="1">
    <source>
        <dbReference type="EMBL" id="DAD90477.1"/>
    </source>
</evidence>
<accession>A0A8S5N6S5</accession>
<organism evidence="1">
    <name type="scientific">Siphoviridae sp. ctixZ6</name>
    <dbReference type="NCBI Taxonomy" id="2826437"/>
    <lineage>
        <taxon>Viruses</taxon>
        <taxon>Duplodnaviria</taxon>
        <taxon>Heunggongvirae</taxon>
        <taxon>Uroviricota</taxon>
        <taxon>Caudoviricetes</taxon>
    </lineage>
</organism>